<evidence type="ECO:0000256" key="6">
    <source>
        <dbReference type="ARBA" id="ARBA00022777"/>
    </source>
</evidence>
<dbReference type="AlphaFoldDB" id="A0A4U0SMQ2"/>
<dbReference type="GO" id="GO:0005524">
    <property type="term" value="F:ATP binding"/>
    <property type="evidence" value="ECO:0007669"/>
    <property type="project" value="UniProtKB-KW"/>
</dbReference>
<keyword evidence="7" id="KW-0067">ATP-binding</keyword>
<dbReference type="EMBL" id="SUMC01000009">
    <property type="protein sequence ID" value="TKA11224.1"/>
    <property type="molecule type" value="Genomic_DNA"/>
</dbReference>
<dbReference type="InterPro" id="IPR050482">
    <property type="entry name" value="Sensor_HK_TwoCompSys"/>
</dbReference>
<evidence type="ECO:0000256" key="9">
    <source>
        <dbReference type="SAM" id="MobiDB-lite"/>
    </source>
</evidence>
<dbReference type="InterPro" id="IPR036890">
    <property type="entry name" value="HATPase_C_sf"/>
</dbReference>
<feature type="transmembrane region" description="Helical" evidence="10">
    <location>
        <begin position="84"/>
        <end position="102"/>
    </location>
</feature>
<dbReference type="PANTHER" id="PTHR24421:SF10">
    <property type="entry name" value="NITRATE_NITRITE SENSOR PROTEIN NARQ"/>
    <property type="match status" value="1"/>
</dbReference>
<protein>
    <recommendedName>
        <fullName evidence="2">histidine kinase</fullName>
        <ecNumber evidence="2">2.7.13.3</ecNumber>
    </recommendedName>
</protein>
<evidence type="ECO:0000256" key="8">
    <source>
        <dbReference type="ARBA" id="ARBA00023012"/>
    </source>
</evidence>
<keyword evidence="13" id="KW-1185">Reference proteome</keyword>
<evidence type="ECO:0000256" key="7">
    <source>
        <dbReference type="ARBA" id="ARBA00022840"/>
    </source>
</evidence>
<feature type="transmembrane region" description="Helical" evidence="10">
    <location>
        <begin position="47"/>
        <end position="64"/>
    </location>
</feature>
<keyword evidence="10" id="KW-0472">Membrane</keyword>
<dbReference type="PANTHER" id="PTHR24421">
    <property type="entry name" value="NITRATE/NITRITE SENSOR PROTEIN NARX-RELATED"/>
    <property type="match status" value="1"/>
</dbReference>
<accession>A0A4U0SMQ2</accession>
<dbReference type="OrthoDB" id="227596at2"/>
<reference evidence="12 13" key="1">
    <citation type="submission" date="2019-04" db="EMBL/GenBank/DDBJ databases">
        <title>Streptomyces oryziradicis sp. nov., a novel actinomycete isolated from rhizosphere soil of rice (Oryza sativa L.).</title>
        <authorList>
            <person name="Li C."/>
        </authorList>
    </citation>
    <scope>NUCLEOTIDE SEQUENCE [LARGE SCALE GENOMIC DNA]</scope>
    <source>
        <strain evidence="12 13">NEAU-C40</strain>
    </source>
</reference>
<keyword evidence="3" id="KW-0597">Phosphoprotein</keyword>
<gene>
    <name evidence="12" type="ORF">FCI23_12780</name>
</gene>
<keyword evidence="10" id="KW-0812">Transmembrane</keyword>
<keyword evidence="10" id="KW-1133">Transmembrane helix</keyword>
<sequence length="348" mass="37632">MTNDDIGWLNSGGALAAMLVRLTMLLPLALGVPGGRLLARRWPQHRLLLWCSSSCLGLTVYLMLADLIPVGPYASLRWSGKLMTILPFFVLLYVPAWSAAWFRPRSEAAKPEQAVPVAPLTEHAELASLLHDTVGQGLTAIALQVRNASKGEDGRQLQVIDQVTMHTMTELRSVITQLRHGSRESSAVVEEGLIDVVNRFRGIGLAVEFLASGSEEQLPPSLRKVIVRVAREALSNSMKYAPNAAVSVDFEVSTRTRLRVRSSCEVPLLSGFAGRAGPQRWLPWAGGGHGTRMMQRLVTQQGGLLYIGSDQQDFTVAITFPRDDLGEEQAASAPVSGTACAGDLRSAG</sequence>
<evidence type="ECO:0000259" key="11">
    <source>
        <dbReference type="Pfam" id="PF07730"/>
    </source>
</evidence>
<evidence type="ECO:0000256" key="3">
    <source>
        <dbReference type="ARBA" id="ARBA00022553"/>
    </source>
</evidence>
<evidence type="ECO:0000313" key="12">
    <source>
        <dbReference type="EMBL" id="TKA11224.1"/>
    </source>
</evidence>
<feature type="transmembrane region" description="Helical" evidence="10">
    <location>
        <begin position="12"/>
        <end position="35"/>
    </location>
</feature>
<dbReference type="Proteomes" id="UP000305778">
    <property type="component" value="Unassembled WGS sequence"/>
</dbReference>
<dbReference type="InterPro" id="IPR011712">
    <property type="entry name" value="Sig_transdc_His_kin_sub3_dim/P"/>
</dbReference>
<evidence type="ECO:0000256" key="2">
    <source>
        <dbReference type="ARBA" id="ARBA00012438"/>
    </source>
</evidence>
<proteinExistence type="predicted"/>
<evidence type="ECO:0000313" key="13">
    <source>
        <dbReference type="Proteomes" id="UP000305778"/>
    </source>
</evidence>
<keyword evidence="6" id="KW-0418">Kinase</keyword>
<name>A0A4U0SMQ2_9ACTN</name>
<dbReference type="Gene3D" id="1.20.5.1930">
    <property type="match status" value="1"/>
</dbReference>
<dbReference type="EC" id="2.7.13.3" evidence="2"/>
<dbReference type="SUPFAM" id="SSF55874">
    <property type="entry name" value="ATPase domain of HSP90 chaperone/DNA topoisomerase II/histidine kinase"/>
    <property type="match status" value="1"/>
</dbReference>
<dbReference type="GO" id="GO:0046983">
    <property type="term" value="F:protein dimerization activity"/>
    <property type="evidence" value="ECO:0007669"/>
    <property type="project" value="InterPro"/>
</dbReference>
<comment type="catalytic activity">
    <reaction evidence="1">
        <text>ATP + protein L-histidine = ADP + protein N-phospho-L-histidine.</text>
        <dbReference type="EC" id="2.7.13.3"/>
    </reaction>
</comment>
<feature type="region of interest" description="Disordered" evidence="9">
    <location>
        <begin position="328"/>
        <end position="348"/>
    </location>
</feature>
<evidence type="ECO:0000256" key="4">
    <source>
        <dbReference type="ARBA" id="ARBA00022679"/>
    </source>
</evidence>
<feature type="domain" description="Signal transduction histidine kinase subgroup 3 dimerisation and phosphoacceptor" evidence="11">
    <location>
        <begin position="124"/>
        <end position="181"/>
    </location>
</feature>
<organism evidence="12 13">
    <name type="scientific">Actinacidiphila oryziradicis</name>
    <dbReference type="NCBI Taxonomy" id="2571141"/>
    <lineage>
        <taxon>Bacteria</taxon>
        <taxon>Bacillati</taxon>
        <taxon>Actinomycetota</taxon>
        <taxon>Actinomycetes</taxon>
        <taxon>Kitasatosporales</taxon>
        <taxon>Streptomycetaceae</taxon>
        <taxon>Actinacidiphila</taxon>
    </lineage>
</organism>
<evidence type="ECO:0000256" key="5">
    <source>
        <dbReference type="ARBA" id="ARBA00022741"/>
    </source>
</evidence>
<dbReference type="Gene3D" id="3.30.565.10">
    <property type="entry name" value="Histidine kinase-like ATPase, C-terminal domain"/>
    <property type="match status" value="1"/>
</dbReference>
<keyword evidence="8" id="KW-0902">Two-component regulatory system</keyword>
<evidence type="ECO:0000256" key="10">
    <source>
        <dbReference type="SAM" id="Phobius"/>
    </source>
</evidence>
<evidence type="ECO:0000256" key="1">
    <source>
        <dbReference type="ARBA" id="ARBA00000085"/>
    </source>
</evidence>
<keyword evidence="4" id="KW-0808">Transferase</keyword>
<comment type="caution">
    <text evidence="12">The sequence shown here is derived from an EMBL/GenBank/DDBJ whole genome shotgun (WGS) entry which is preliminary data.</text>
</comment>
<dbReference type="GO" id="GO:0016020">
    <property type="term" value="C:membrane"/>
    <property type="evidence" value="ECO:0007669"/>
    <property type="project" value="InterPro"/>
</dbReference>
<dbReference type="GO" id="GO:0000155">
    <property type="term" value="F:phosphorelay sensor kinase activity"/>
    <property type="evidence" value="ECO:0007669"/>
    <property type="project" value="InterPro"/>
</dbReference>
<dbReference type="Pfam" id="PF07730">
    <property type="entry name" value="HisKA_3"/>
    <property type="match status" value="1"/>
</dbReference>
<keyword evidence="5" id="KW-0547">Nucleotide-binding</keyword>